<dbReference type="CDD" id="cd00158">
    <property type="entry name" value="RHOD"/>
    <property type="match status" value="1"/>
</dbReference>
<dbReference type="PROSITE" id="PS01148">
    <property type="entry name" value="UPF0033"/>
    <property type="match status" value="1"/>
</dbReference>
<dbReference type="Proteomes" id="UP000051888">
    <property type="component" value="Unassembled WGS sequence"/>
</dbReference>
<proteinExistence type="predicted"/>
<evidence type="ECO:0000313" key="3">
    <source>
        <dbReference type="Proteomes" id="UP000051888"/>
    </source>
</evidence>
<feature type="domain" description="Rhodanese" evidence="1">
    <location>
        <begin position="103"/>
        <end position="191"/>
    </location>
</feature>
<dbReference type="PANTHER" id="PTHR43031:SF17">
    <property type="entry name" value="SULFURTRANSFERASE YTWF-RELATED"/>
    <property type="match status" value="1"/>
</dbReference>
<dbReference type="Gene3D" id="3.30.110.40">
    <property type="entry name" value="TusA-like domain"/>
    <property type="match status" value="1"/>
</dbReference>
<organism evidence="2 3">
    <name type="scientific">Heyndrickxia shackletonii</name>
    <dbReference type="NCBI Taxonomy" id="157838"/>
    <lineage>
        <taxon>Bacteria</taxon>
        <taxon>Bacillati</taxon>
        <taxon>Bacillota</taxon>
        <taxon>Bacilli</taxon>
        <taxon>Bacillales</taxon>
        <taxon>Bacillaceae</taxon>
        <taxon>Heyndrickxia</taxon>
    </lineage>
</organism>
<dbReference type="AlphaFoldDB" id="A0A0Q3TEN4"/>
<dbReference type="PROSITE" id="PS50206">
    <property type="entry name" value="RHODANESE_3"/>
    <property type="match status" value="1"/>
</dbReference>
<sequence length="191" mass="21114">MESIKTNAILDAKGLACPMPIVNTKKALKTLEPGQVLEVQATDRGSKADMKAWAESTGHQYLGTIEEGDVLKHYLRKASNEEEQEKVHANTIHNDELLKKLDAAENIVVLDVRETAEYAFNHIPTAMSIPLGELEDHVEGLNKEDEIYVVCRSGNRSDLAAQMLVKKGFTKVVNVIPGMSQWSGKTESNIE</sequence>
<dbReference type="OrthoDB" id="9796234at2"/>
<dbReference type="CDD" id="cd00291">
    <property type="entry name" value="SirA_YedF_YeeD"/>
    <property type="match status" value="1"/>
</dbReference>
<dbReference type="SMART" id="SM00450">
    <property type="entry name" value="RHOD"/>
    <property type="match status" value="1"/>
</dbReference>
<dbReference type="InterPro" id="IPR001455">
    <property type="entry name" value="TusA-like"/>
</dbReference>
<name>A0A0Q3TEN4_9BACI</name>
<dbReference type="RefSeq" id="WP_055738243.1">
    <property type="nucleotide sequence ID" value="NZ_JAAIWL010000029.1"/>
</dbReference>
<comment type="caution">
    <text evidence="2">The sequence shown here is derived from an EMBL/GenBank/DDBJ whole genome shotgun (WGS) entry which is preliminary data.</text>
</comment>
<dbReference type="InterPro" id="IPR036868">
    <property type="entry name" value="TusA-like_sf"/>
</dbReference>
<dbReference type="SUPFAM" id="SSF64307">
    <property type="entry name" value="SirA-like"/>
    <property type="match status" value="1"/>
</dbReference>
<keyword evidence="3" id="KW-1185">Reference proteome</keyword>
<dbReference type="InterPro" id="IPR001763">
    <property type="entry name" value="Rhodanese-like_dom"/>
</dbReference>
<accession>A0A0Q3TEN4</accession>
<dbReference type="STRING" id="157838.AN964_02700"/>
<dbReference type="InterPro" id="IPR050229">
    <property type="entry name" value="GlpE_sulfurtransferase"/>
</dbReference>
<evidence type="ECO:0000313" key="2">
    <source>
        <dbReference type="EMBL" id="KQL52552.1"/>
    </source>
</evidence>
<dbReference type="Pfam" id="PF01206">
    <property type="entry name" value="TusA"/>
    <property type="match status" value="1"/>
</dbReference>
<gene>
    <name evidence="2" type="ORF">AN964_02700</name>
</gene>
<protein>
    <recommendedName>
        <fullName evidence="1">Rhodanese domain-containing protein</fullName>
    </recommendedName>
</protein>
<dbReference type="Gene3D" id="3.40.250.10">
    <property type="entry name" value="Rhodanese-like domain"/>
    <property type="match status" value="1"/>
</dbReference>
<dbReference type="InterPro" id="IPR036873">
    <property type="entry name" value="Rhodanese-like_dom_sf"/>
</dbReference>
<reference evidence="2 3" key="1">
    <citation type="submission" date="2015-09" db="EMBL/GenBank/DDBJ databases">
        <title>Genome sequencing project for genomic taxonomy and phylogenomics of Bacillus-like bacteria.</title>
        <authorList>
            <person name="Liu B."/>
            <person name="Wang J."/>
            <person name="Zhu Y."/>
            <person name="Liu G."/>
            <person name="Chen Q."/>
            <person name="Chen Z."/>
            <person name="Lan J."/>
            <person name="Che J."/>
            <person name="Ge C."/>
            <person name="Shi H."/>
            <person name="Pan Z."/>
            <person name="Liu X."/>
        </authorList>
    </citation>
    <scope>NUCLEOTIDE SEQUENCE [LARGE SCALE GENOMIC DNA]</scope>
    <source>
        <strain evidence="2 3">LMG 18435</strain>
    </source>
</reference>
<dbReference type="SUPFAM" id="SSF52821">
    <property type="entry name" value="Rhodanese/Cell cycle control phosphatase"/>
    <property type="match status" value="1"/>
</dbReference>
<dbReference type="Pfam" id="PF00581">
    <property type="entry name" value="Rhodanese"/>
    <property type="match status" value="1"/>
</dbReference>
<dbReference type="PANTHER" id="PTHR43031">
    <property type="entry name" value="FAD-DEPENDENT OXIDOREDUCTASE"/>
    <property type="match status" value="1"/>
</dbReference>
<evidence type="ECO:0000259" key="1">
    <source>
        <dbReference type="PROSITE" id="PS50206"/>
    </source>
</evidence>
<dbReference type="EMBL" id="LJJC01000004">
    <property type="protein sequence ID" value="KQL52552.1"/>
    <property type="molecule type" value="Genomic_DNA"/>
</dbReference>
<dbReference type="PATRIC" id="fig|157838.3.peg.595"/>